<dbReference type="PANTHER" id="PTHR10796">
    <property type="entry name" value="PATCHED-RELATED"/>
    <property type="match status" value="1"/>
</dbReference>
<dbReference type="OMA" id="MHEERNA"/>
<feature type="compositionally biased region" description="Polar residues" evidence="2">
    <location>
        <begin position="1271"/>
        <end position="1280"/>
    </location>
</feature>
<keyword evidence="3" id="KW-0812">Transmembrane</keyword>
<feature type="transmembrane region" description="Helical" evidence="3">
    <location>
        <begin position="1023"/>
        <end position="1041"/>
    </location>
</feature>
<keyword evidence="3" id="KW-1133">Transmembrane helix</keyword>
<dbReference type="PROSITE" id="PS50156">
    <property type="entry name" value="SSD"/>
    <property type="match status" value="1"/>
</dbReference>
<dbReference type="VEuPathDB" id="ToxoDB:ETH2_1003400"/>
<evidence type="ECO:0000259" key="5">
    <source>
        <dbReference type="PROSITE" id="PS50156"/>
    </source>
</evidence>
<organism evidence="6 7">
    <name type="scientific">Eimeria tenella</name>
    <name type="common">Coccidian parasite</name>
    <dbReference type="NCBI Taxonomy" id="5802"/>
    <lineage>
        <taxon>Eukaryota</taxon>
        <taxon>Sar</taxon>
        <taxon>Alveolata</taxon>
        <taxon>Apicomplexa</taxon>
        <taxon>Conoidasida</taxon>
        <taxon>Coccidia</taxon>
        <taxon>Eucoccidiorida</taxon>
        <taxon>Eimeriorina</taxon>
        <taxon>Eimeriidae</taxon>
        <taxon>Eimeria</taxon>
    </lineage>
</organism>
<dbReference type="InterPro" id="IPR051697">
    <property type="entry name" value="Patched_domain-protein"/>
</dbReference>
<reference evidence="6" key="1">
    <citation type="submission" date="2013-10" db="EMBL/GenBank/DDBJ databases">
        <title>Genomic analysis of the causative agents of coccidiosis in chickens.</title>
        <authorList>
            <person name="Reid A.J."/>
            <person name="Blake D."/>
            <person name="Billington K."/>
            <person name="Browne H."/>
            <person name="Dunn M."/>
            <person name="Hung S."/>
            <person name="Kawahara F."/>
            <person name="Miranda-Saavedra D."/>
            <person name="Mourier T."/>
            <person name="Nagra H."/>
            <person name="Otto T.D."/>
            <person name="Rawlings N."/>
            <person name="Sanchez A."/>
            <person name="Sanders M."/>
            <person name="Subramaniam C."/>
            <person name="Tay Y."/>
            <person name="Dear P."/>
            <person name="Doerig C."/>
            <person name="Gruber A."/>
            <person name="Parkinson J."/>
            <person name="Shirley M."/>
            <person name="Wan K.L."/>
            <person name="Berriman M."/>
            <person name="Tomley F."/>
            <person name="Pain A."/>
        </authorList>
    </citation>
    <scope>NUCLEOTIDE SEQUENCE [LARGE SCALE GENOMIC DNA]</scope>
    <source>
        <strain evidence="6">Houghton</strain>
    </source>
</reference>
<gene>
    <name evidence="6" type="ORF">ETH_00029695</name>
</gene>
<comment type="similarity">
    <text evidence="1">Belongs to the patched family.</text>
</comment>
<evidence type="ECO:0000256" key="3">
    <source>
        <dbReference type="SAM" id="Phobius"/>
    </source>
</evidence>
<keyword evidence="7" id="KW-1185">Reference proteome</keyword>
<keyword evidence="3" id="KW-0472">Membrane</keyword>
<feature type="compositionally biased region" description="Polar residues" evidence="2">
    <location>
        <begin position="1205"/>
        <end position="1214"/>
    </location>
</feature>
<name>U6KM44_EIMTE</name>
<dbReference type="OrthoDB" id="6510177at2759"/>
<reference evidence="6" key="2">
    <citation type="submission" date="2013-10" db="EMBL/GenBank/DDBJ databases">
        <authorList>
            <person name="Aslett M."/>
        </authorList>
    </citation>
    <scope>NUCLEOTIDE SEQUENCE [LARGE SCALE GENOMIC DNA]</scope>
    <source>
        <strain evidence="6">Houghton</strain>
    </source>
</reference>
<feature type="domain" description="SSD" evidence="5">
    <location>
        <begin position="354"/>
        <end position="511"/>
    </location>
</feature>
<keyword evidence="4" id="KW-0732">Signal</keyword>
<feature type="transmembrane region" description="Helical" evidence="3">
    <location>
        <begin position="1098"/>
        <end position="1121"/>
    </location>
</feature>
<feature type="signal peptide" evidence="4">
    <location>
        <begin position="1"/>
        <end position="23"/>
    </location>
</feature>
<evidence type="ECO:0000313" key="7">
    <source>
        <dbReference type="Proteomes" id="UP000030747"/>
    </source>
</evidence>
<feature type="compositionally biased region" description="Polar residues" evidence="2">
    <location>
        <begin position="1380"/>
        <end position="1395"/>
    </location>
</feature>
<dbReference type="GeneID" id="25255018"/>
<feature type="chain" id="PRO_5004673094" evidence="4">
    <location>
        <begin position="24"/>
        <end position="1402"/>
    </location>
</feature>
<proteinExistence type="inferred from homology"/>
<feature type="compositionally biased region" description="Low complexity" evidence="2">
    <location>
        <begin position="1154"/>
        <end position="1164"/>
    </location>
</feature>
<evidence type="ECO:0000256" key="4">
    <source>
        <dbReference type="SAM" id="SignalP"/>
    </source>
</evidence>
<dbReference type="InterPro" id="IPR000731">
    <property type="entry name" value="SSD"/>
</dbReference>
<feature type="region of interest" description="Disordered" evidence="2">
    <location>
        <begin position="1140"/>
        <end position="1402"/>
    </location>
</feature>
<accession>U6KM44</accession>
<feature type="compositionally biased region" description="Basic and acidic residues" evidence="2">
    <location>
        <begin position="1281"/>
        <end position="1297"/>
    </location>
</feature>
<dbReference type="Gene3D" id="1.20.1640.10">
    <property type="entry name" value="Multidrug efflux transporter AcrB transmembrane domain"/>
    <property type="match status" value="2"/>
</dbReference>
<dbReference type="GO" id="GO:0016020">
    <property type="term" value="C:membrane"/>
    <property type="evidence" value="ECO:0007669"/>
    <property type="project" value="TreeGrafter"/>
</dbReference>
<feature type="compositionally biased region" description="Low complexity" evidence="2">
    <location>
        <begin position="1180"/>
        <end position="1189"/>
    </location>
</feature>
<feature type="transmembrane region" description="Helical" evidence="3">
    <location>
        <begin position="997"/>
        <end position="1017"/>
    </location>
</feature>
<evidence type="ECO:0000256" key="2">
    <source>
        <dbReference type="SAM" id="MobiDB-lite"/>
    </source>
</evidence>
<evidence type="ECO:0000313" key="6">
    <source>
        <dbReference type="EMBL" id="CDJ39066.1"/>
    </source>
</evidence>
<evidence type="ECO:0000256" key="1">
    <source>
        <dbReference type="ARBA" id="ARBA00005585"/>
    </source>
</evidence>
<dbReference type="InterPro" id="IPR053958">
    <property type="entry name" value="HMGCR/SNAP/NPC1-like_SSD"/>
</dbReference>
<feature type="transmembrane region" description="Helical" evidence="3">
    <location>
        <begin position="387"/>
        <end position="407"/>
    </location>
</feature>
<protein>
    <submittedName>
        <fullName evidence="6">Patched family domain containing protein, putative</fullName>
    </submittedName>
</protein>
<dbReference type="Proteomes" id="UP000030747">
    <property type="component" value="Unassembled WGS sequence"/>
</dbReference>
<dbReference type="SUPFAM" id="SSF82866">
    <property type="entry name" value="Multidrug efflux transporter AcrB transmembrane domain"/>
    <property type="match status" value="2"/>
</dbReference>
<feature type="transmembrane region" description="Helical" evidence="3">
    <location>
        <begin position="355"/>
        <end position="375"/>
    </location>
</feature>
<feature type="compositionally biased region" description="Polar residues" evidence="2">
    <location>
        <begin position="1330"/>
        <end position="1340"/>
    </location>
</feature>
<dbReference type="RefSeq" id="XP_013229821.1">
    <property type="nucleotide sequence ID" value="XM_013374367.1"/>
</dbReference>
<feature type="transmembrane region" description="Helical" evidence="3">
    <location>
        <begin position="413"/>
        <end position="438"/>
    </location>
</feature>
<dbReference type="Pfam" id="PF12349">
    <property type="entry name" value="Sterol-sensing"/>
    <property type="match status" value="1"/>
</dbReference>
<dbReference type="PANTHER" id="PTHR10796:SF92">
    <property type="entry name" value="PATCHED-RELATED, ISOFORM A"/>
    <property type="match status" value="1"/>
</dbReference>
<feature type="transmembrane region" description="Helical" evidence="3">
    <location>
        <begin position="1062"/>
        <end position="1086"/>
    </location>
</feature>
<feature type="transmembrane region" description="Helical" evidence="3">
    <location>
        <begin position="459"/>
        <end position="483"/>
    </location>
</feature>
<dbReference type="VEuPathDB" id="ToxoDB:ETH_00029695"/>
<dbReference type="EMBL" id="HG674134">
    <property type="protein sequence ID" value="CDJ39066.1"/>
    <property type="molecule type" value="Genomic_DNA"/>
</dbReference>
<feature type="transmembrane region" description="Helical" evidence="3">
    <location>
        <begin position="489"/>
        <end position="511"/>
    </location>
</feature>
<feature type="transmembrane region" description="Helical" evidence="3">
    <location>
        <begin position="965"/>
        <end position="990"/>
    </location>
</feature>
<sequence length="1402" mass="156451">MTVRARVWRGLLAFWHFCGELLSQKHGVVESIGDGFAWWAGICFRHPLKVICGSLLACTILSTGLLPPTPIWVDGAERLYTLPFSRARDDGILHENLFGDVHGRKSVVILTHRVKGTNILTWENLEEVRRIDAIIQGKDTDPEMGRKLVIPRSPDVISNVSKNSPEHGGPAAPGQHRVTDESAFLTFEDVCLRNALGGCSAESILSFGLSDYKAAGLVTGEPEVWLFGGTAFNVQQVAFIPEYYLGGFKKEACERRMPRAVAERLLPPSAVRELPTPEDAFVLGSIECITSASAFMLHYDADGRPMHEERNATWERLLIQVLKANQTLGNLRAYFQAFRSRDDELKASTAESKDVVYVVFTFFLLASYSTALNFSCDLYRSKLFSSLMGFFAAFMGLGAGMGIVSYMKVAMVPTVLICPFLVLGIGVDDVFVLLNAYCMGYTTHDPEQRCIDTLKTSGLGITITTLTNLISFGVGSFSTYLSIRNFCVYSAMALFLGYVFVLTFFFPVLCLDAKREFYSRISPFCLPTTSQLHRKLEDEIKHMGHAELQVHNVLKSVSQEEIVAYRVKVFFEEQELRRKMRQEEREHRKLERQDIEQPNTKHSFPARVAASVQRILKYTISQHLNVHQNGEEVVLKTTVRGLNPQLARHALYDEPRGSVGRRWRTFFLCYYGPFLMRKPVKIAVLVIFLTIAAVSIFGFSKLELGLEISELAPVTSYMRRFDEIYAEYFNKFDQPTDIFFLPSSAANSEQKQQNGRANDTDLLNPDEFLGKGYSSEAHELKQQQQPQTPQWWMPEVQAALRLAHHRIASRPSTSRLINPLLSMLDDPEIGPKLRQGDKQIFLDTLYYQLMQAGSPYRQFALDFVWSGSELKTYRMRLLPKYMARSEQRAFWMQQLRQDCDAMASPDVLLDSMLKETEMQELSNDPEELHEQLKLQRDLEKLRNAPVAPLNIASYTYMMVFYESDLGILSSVLINMLSAGVAMLLVAFILIPELSAGLLVISMICLIDLALFGFMYFWHVKLHMVSTIALVISIGFAVDYSAHMCHCFTHCLGKTRDERAIEALVLMGNPLFHGASSTLLGILLLGFSESFVFTVFFRMMVMVVLFGAAHGMILLPVILSWLGPMTGGHVEPQVGDVCSELEEDADSQSMRHDTGTATAAGPAEEGNIHDATRVSVPPPSLSLKPTSSKLGAKGPSLSNAASSNNISGPLSSLLTIPSHRTGYSGTVARNRENPNISGSPMRRSKSAAASSRTALGDTQLQGQDLFRHGSILTRNEVASASRSRESKQRAHSTNEGRSRSHFPSPPEEHRRARRPSCTTGSRIGDSFIPAATTSQGQQQLPPTAKKGQSVHPRHRSQLSRQLLPPVKHRTTSTGSERRSSQDICRTGSASGPTKNTVRSHTHQ</sequence>
<feature type="transmembrane region" description="Helical" evidence="3">
    <location>
        <begin position="682"/>
        <end position="700"/>
    </location>
</feature>